<dbReference type="PANTHER" id="PTHR10438">
    <property type="entry name" value="THIOREDOXIN"/>
    <property type="match status" value="1"/>
</dbReference>
<comment type="caution">
    <text evidence="2">The sequence shown here is derived from an EMBL/GenBank/DDBJ whole genome shotgun (WGS) entry which is preliminary data.</text>
</comment>
<evidence type="ECO:0000259" key="1">
    <source>
        <dbReference type="PROSITE" id="PS51352"/>
    </source>
</evidence>
<dbReference type="OrthoDB" id="10263751at2759"/>
<reference evidence="2" key="1">
    <citation type="submission" date="2022-02" db="EMBL/GenBank/DDBJ databases">
        <authorList>
            <person name="Henning P.M."/>
            <person name="McCubbin A.G."/>
            <person name="Shore J.S."/>
        </authorList>
    </citation>
    <scope>NUCLEOTIDE SEQUENCE</scope>
    <source>
        <strain evidence="2">F60SS</strain>
        <tissue evidence="2">Leaves</tissue>
    </source>
</reference>
<gene>
    <name evidence="2" type="ORF">Tsubulata_030101</name>
</gene>
<name>A0A9Q0F0Z3_9ROSI</name>
<organism evidence="2 3">
    <name type="scientific">Turnera subulata</name>
    <dbReference type="NCBI Taxonomy" id="218843"/>
    <lineage>
        <taxon>Eukaryota</taxon>
        <taxon>Viridiplantae</taxon>
        <taxon>Streptophyta</taxon>
        <taxon>Embryophyta</taxon>
        <taxon>Tracheophyta</taxon>
        <taxon>Spermatophyta</taxon>
        <taxon>Magnoliopsida</taxon>
        <taxon>eudicotyledons</taxon>
        <taxon>Gunneridae</taxon>
        <taxon>Pentapetalae</taxon>
        <taxon>rosids</taxon>
        <taxon>fabids</taxon>
        <taxon>Malpighiales</taxon>
        <taxon>Passifloraceae</taxon>
        <taxon>Turnera</taxon>
    </lineage>
</organism>
<dbReference type="SUPFAM" id="SSF52833">
    <property type="entry name" value="Thioredoxin-like"/>
    <property type="match status" value="1"/>
</dbReference>
<dbReference type="EMBL" id="JAKUCV010007768">
    <property type="protein sequence ID" value="KAJ4822065.1"/>
    <property type="molecule type" value="Genomic_DNA"/>
</dbReference>
<feature type="domain" description="Thioredoxin" evidence="1">
    <location>
        <begin position="1"/>
        <end position="114"/>
    </location>
</feature>
<dbReference type="Proteomes" id="UP001141552">
    <property type="component" value="Unassembled WGS sequence"/>
</dbReference>
<protein>
    <recommendedName>
        <fullName evidence="1">Thioredoxin domain-containing protein</fullName>
    </recommendedName>
</protein>
<dbReference type="InterPro" id="IPR050620">
    <property type="entry name" value="Thioredoxin_H-type-like"/>
</dbReference>
<dbReference type="CDD" id="cd02947">
    <property type="entry name" value="TRX_family"/>
    <property type="match status" value="1"/>
</dbReference>
<dbReference type="InterPro" id="IPR036249">
    <property type="entry name" value="Thioredoxin-like_sf"/>
</dbReference>
<keyword evidence="3" id="KW-1185">Reference proteome</keyword>
<dbReference type="Pfam" id="PF00085">
    <property type="entry name" value="Thioredoxin"/>
    <property type="match status" value="1"/>
</dbReference>
<dbReference type="Gene3D" id="3.40.30.10">
    <property type="entry name" value="Glutaredoxin"/>
    <property type="match status" value="1"/>
</dbReference>
<proteinExistence type="predicted"/>
<evidence type="ECO:0000313" key="2">
    <source>
        <dbReference type="EMBL" id="KAJ4822065.1"/>
    </source>
</evidence>
<sequence>MAGEGQVIACRDLRTWHHQMSEGPKSNKLIVVGFTASCCESCKFMAPVLDELAKKFTNVIFLMVDVDELKPVVVDCGVDSTPTFIFMKDGRIVDRFVGAAKKVELQKLTETHATVVVAVA</sequence>
<reference evidence="2" key="2">
    <citation type="journal article" date="2023" name="Plants (Basel)">
        <title>Annotation of the Turnera subulata (Passifloraceae) Draft Genome Reveals the S-Locus Evolved after the Divergence of Turneroideae from Passifloroideae in a Stepwise Manner.</title>
        <authorList>
            <person name="Henning P.M."/>
            <person name="Roalson E.H."/>
            <person name="Mir W."/>
            <person name="McCubbin A.G."/>
            <person name="Shore J.S."/>
        </authorList>
    </citation>
    <scope>NUCLEOTIDE SEQUENCE</scope>
    <source>
        <strain evidence="2">F60SS</strain>
    </source>
</reference>
<dbReference type="AlphaFoldDB" id="A0A9Q0F0Z3"/>
<dbReference type="InterPro" id="IPR013766">
    <property type="entry name" value="Thioredoxin_domain"/>
</dbReference>
<dbReference type="PANTHER" id="PTHR10438:SF425">
    <property type="entry name" value="THIOREDOXIN H1"/>
    <property type="match status" value="1"/>
</dbReference>
<dbReference type="PROSITE" id="PS51352">
    <property type="entry name" value="THIOREDOXIN_2"/>
    <property type="match status" value="1"/>
</dbReference>
<accession>A0A9Q0F0Z3</accession>
<evidence type="ECO:0000313" key="3">
    <source>
        <dbReference type="Proteomes" id="UP001141552"/>
    </source>
</evidence>